<organism evidence="3 5">
    <name type="scientific">Modestobacter muralis</name>
    <dbReference type="NCBI Taxonomy" id="1608614"/>
    <lineage>
        <taxon>Bacteria</taxon>
        <taxon>Bacillati</taxon>
        <taxon>Actinomycetota</taxon>
        <taxon>Actinomycetes</taxon>
        <taxon>Geodermatophilales</taxon>
        <taxon>Geodermatophilaceae</taxon>
        <taxon>Modestobacter</taxon>
    </lineage>
</organism>
<dbReference type="PANTHER" id="PTHR36503">
    <property type="entry name" value="BLR2520 PROTEIN"/>
    <property type="match status" value="1"/>
</dbReference>
<evidence type="ECO:0000313" key="5">
    <source>
        <dbReference type="Proteomes" id="UP000471152"/>
    </source>
</evidence>
<dbReference type="Pfam" id="PF00903">
    <property type="entry name" value="Glyoxalase"/>
    <property type="match status" value="1"/>
</dbReference>
<dbReference type="InterPro" id="IPR037523">
    <property type="entry name" value="VOC_core"/>
</dbReference>
<feature type="domain" description="VOC" evidence="1">
    <location>
        <begin position="2"/>
        <end position="126"/>
    </location>
</feature>
<evidence type="ECO:0000313" key="3">
    <source>
        <dbReference type="EMBL" id="NEN52191.1"/>
    </source>
</evidence>
<accession>A0A6P0H8T3</accession>
<proteinExistence type="predicted"/>
<protein>
    <submittedName>
        <fullName evidence="3">Glyoxalase</fullName>
    </submittedName>
</protein>
<dbReference type="EMBL" id="JAAGWB010000042">
    <property type="protein sequence ID" value="NEN52191.1"/>
    <property type="molecule type" value="Genomic_DNA"/>
</dbReference>
<dbReference type="EMBL" id="JAAGWH010000040">
    <property type="protein sequence ID" value="NEK95303.1"/>
    <property type="molecule type" value="Genomic_DNA"/>
</dbReference>
<name>A0A6P0H8T3_9ACTN</name>
<dbReference type="PANTHER" id="PTHR36503:SF2">
    <property type="entry name" value="BLR2408 PROTEIN"/>
    <property type="match status" value="1"/>
</dbReference>
<gene>
    <name evidence="3" type="ORF">G3R41_14845</name>
    <name evidence="2" type="ORF">GCU67_14195</name>
</gene>
<dbReference type="InterPro" id="IPR029068">
    <property type="entry name" value="Glyas_Bleomycin-R_OHBP_Dase"/>
</dbReference>
<evidence type="ECO:0000313" key="2">
    <source>
        <dbReference type="EMBL" id="NEK95303.1"/>
    </source>
</evidence>
<dbReference type="Gene3D" id="3.10.180.10">
    <property type="entry name" value="2,3-Dihydroxybiphenyl 1,2-Dioxygenase, domain 1"/>
    <property type="match status" value="1"/>
</dbReference>
<dbReference type="AlphaFoldDB" id="A0A6P0H8T3"/>
<comment type="caution">
    <text evidence="3">The sequence shown here is derived from an EMBL/GenBank/DDBJ whole genome shotgun (WGS) entry which is preliminary data.</text>
</comment>
<sequence>MPMLFVTLPVQDLPASRAFYEALGFSVNQHSSDEHTAAVVLDDNIVVRLLVRDAFADLVAGDVADPAHHPTVVHSLTVPDRADVDELVAKAVAAGSRPGVPAPEDASTHTGSFTDPDGHAWQALWMDQLHVVN</sequence>
<reference evidence="3 5" key="2">
    <citation type="submission" date="2020-02" db="EMBL/GenBank/DDBJ databases">
        <title>The WGS of Modestobacter muralis DSM 100205.</title>
        <authorList>
            <person name="Jiang Z."/>
        </authorList>
    </citation>
    <scope>NUCLEOTIDE SEQUENCE [LARGE SCALE GENOMIC DNA]</scope>
    <source>
        <strain evidence="3 5">DSM 100205</strain>
    </source>
</reference>
<keyword evidence="4" id="KW-1185">Reference proteome</keyword>
<dbReference type="SUPFAM" id="SSF54593">
    <property type="entry name" value="Glyoxalase/Bleomycin resistance protein/Dihydroxybiphenyl dioxygenase"/>
    <property type="match status" value="1"/>
</dbReference>
<dbReference type="Proteomes" id="UP000468828">
    <property type="component" value="Unassembled WGS sequence"/>
</dbReference>
<evidence type="ECO:0000259" key="1">
    <source>
        <dbReference type="PROSITE" id="PS51819"/>
    </source>
</evidence>
<reference evidence="2 4" key="1">
    <citation type="submission" date="2020-01" db="EMBL/GenBank/DDBJ databases">
        <title>the WGS Modestobacter muralis CPCC 204518.</title>
        <authorList>
            <person name="Jiang Z."/>
        </authorList>
    </citation>
    <scope>NUCLEOTIDE SEQUENCE [LARGE SCALE GENOMIC DNA]</scope>
    <source>
        <strain evidence="2 4">DSM 100205</strain>
    </source>
</reference>
<dbReference type="Proteomes" id="UP000471152">
    <property type="component" value="Unassembled WGS sequence"/>
</dbReference>
<evidence type="ECO:0000313" key="4">
    <source>
        <dbReference type="Proteomes" id="UP000468828"/>
    </source>
</evidence>
<dbReference type="InterPro" id="IPR004360">
    <property type="entry name" value="Glyas_Fos-R_dOase_dom"/>
</dbReference>
<dbReference type="PROSITE" id="PS51819">
    <property type="entry name" value="VOC"/>
    <property type="match status" value="1"/>
</dbReference>